<comment type="caution">
    <text evidence="2">The sequence shown here is derived from an EMBL/GenBank/DDBJ whole genome shotgun (WGS) entry which is preliminary data.</text>
</comment>
<dbReference type="AlphaFoldDB" id="A0A4R4VJF1"/>
<reference evidence="2 3" key="1">
    <citation type="submission" date="2019-03" db="EMBL/GenBank/DDBJ databases">
        <title>Draft genome sequences of novel Actinobacteria.</title>
        <authorList>
            <person name="Sahin N."/>
            <person name="Ay H."/>
            <person name="Saygin H."/>
        </authorList>
    </citation>
    <scope>NUCLEOTIDE SEQUENCE [LARGE SCALE GENOMIC DNA]</scope>
    <source>
        <strain evidence="2 3">KC310</strain>
    </source>
</reference>
<name>A0A4R4VJF1_9ACTN</name>
<feature type="region of interest" description="Disordered" evidence="1">
    <location>
        <begin position="107"/>
        <end position="132"/>
    </location>
</feature>
<gene>
    <name evidence="2" type="ORF">E1292_22305</name>
</gene>
<protein>
    <submittedName>
        <fullName evidence="2">Uncharacterized protein</fullName>
    </submittedName>
</protein>
<proteinExistence type="predicted"/>
<evidence type="ECO:0000313" key="2">
    <source>
        <dbReference type="EMBL" id="TDD02963.1"/>
    </source>
</evidence>
<sequence length="207" mass="22191">MFVSYTVLREGARARGGQAFDPGYAKLLHLIEDAKRAGIDRVGHATYQTVLGTAPSLAAVTDPVARERDEVSDYLTEVDHSPHRDQLVAILARDEQITRQELAAAVEAERARQAEQRAGRGPQPPAARPPAGTGAALVAELLALAGQAARLVKRFPGPVQMDTAQRADAAVTLVDLDVFLAWARQTASIPPAAVPAQRRAPRRRVTA</sequence>
<evidence type="ECO:0000256" key="1">
    <source>
        <dbReference type="SAM" id="MobiDB-lite"/>
    </source>
</evidence>
<accession>A0A4R4VJF1</accession>
<evidence type="ECO:0000313" key="3">
    <source>
        <dbReference type="Proteomes" id="UP000295258"/>
    </source>
</evidence>
<dbReference type="RefSeq" id="WP_132597157.1">
    <property type="nucleotide sequence ID" value="NZ_SMKO01000059.1"/>
</dbReference>
<keyword evidence="3" id="KW-1185">Reference proteome</keyword>
<organism evidence="2 3">
    <name type="scientific">Nonomuraea deserti</name>
    <dbReference type="NCBI Taxonomy" id="1848322"/>
    <lineage>
        <taxon>Bacteria</taxon>
        <taxon>Bacillati</taxon>
        <taxon>Actinomycetota</taxon>
        <taxon>Actinomycetes</taxon>
        <taxon>Streptosporangiales</taxon>
        <taxon>Streptosporangiaceae</taxon>
        <taxon>Nonomuraea</taxon>
    </lineage>
</organism>
<feature type="compositionally biased region" description="Basic and acidic residues" evidence="1">
    <location>
        <begin position="107"/>
        <end position="118"/>
    </location>
</feature>
<dbReference type="Proteomes" id="UP000295258">
    <property type="component" value="Unassembled WGS sequence"/>
</dbReference>
<dbReference type="EMBL" id="SMKO01000059">
    <property type="protein sequence ID" value="TDD02963.1"/>
    <property type="molecule type" value="Genomic_DNA"/>
</dbReference>